<evidence type="ECO:0000256" key="1">
    <source>
        <dbReference type="SAM" id="MobiDB-lite"/>
    </source>
</evidence>
<dbReference type="eggNOG" id="ENOG502S45U">
    <property type="taxonomic scope" value="Eukaryota"/>
</dbReference>
<organism evidence="3 4">
    <name type="scientific">Erythranthe guttata</name>
    <name type="common">Yellow monkey flower</name>
    <name type="synonym">Mimulus guttatus</name>
    <dbReference type="NCBI Taxonomy" id="4155"/>
    <lineage>
        <taxon>Eukaryota</taxon>
        <taxon>Viridiplantae</taxon>
        <taxon>Streptophyta</taxon>
        <taxon>Embryophyta</taxon>
        <taxon>Tracheophyta</taxon>
        <taxon>Spermatophyta</taxon>
        <taxon>Magnoliopsida</taxon>
        <taxon>eudicotyledons</taxon>
        <taxon>Gunneridae</taxon>
        <taxon>Pentapetalae</taxon>
        <taxon>asterids</taxon>
        <taxon>lamiids</taxon>
        <taxon>Lamiales</taxon>
        <taxon>Phrymaceae</taxon>
        <taxon>Erythranthe</taxon>
    </lineage>
</organism>
<sequence length="421" mass="49143">LRDHLECNVSLYAQKPEPHSSGAENLNPGTSGKRCKWMWKCLGMDKDETETEDKPPEQVEEVDRTERRRPGKERVMVCNKWPMLLSFVCCGWHRRDRPLIIRYYCSGHLRISIIDGNSEKDCYTKALEPLKYAYVVGSCNGLLLISRRGTASESCMNLLFNPLSKKCFTTDSGPSETAACGFFFHPLDKECRILSVRKLNDQHEYHVYLFGENRWRKTLKPHFSCQPYTSEERFTSETRIDCNPAIVKHALHWYIGQIMVFDMVTEEFSTKSNPISEEQYKGGCRVQRLLVKDDQLCLCYVGHDDSAMDIWICEDYDTWSWVKKYVVSLDWDMGKYPTQKEFTIKDIFKDVRVLSIRENEMILFWISRGMFSYNLDKSTVKKIHLQHLSNSRWVKDQLEGVTQIIMTSLQMSRVAFESLGT</sequence>
<keyword evidence="4" id="KW-1185">Reference proteome</keyword>
<name>A0A022RN64_ERYGU</name>
<dbReference type="PANTHER" id="PTHR31672:SF13">
    <property type="entry name" value="F-BOX PROTEIN CPR30-LIKE"/>
    <property type="match status" value="1"/>
</dbReference>
<reference evidence="3 4" key="1">
    <citation type="journal article" date="2013" name="Proc. Natl. Acad. Sci. U.S.A.">
        <title>Fine-scale variation in meiotic recombination in Mimulus inferred from population shotgun sequencing.</title>
        <authorList>
            <person name="Hellsten U."/>
            <person name="Wright K.M."/>
            <person name="Jenkins J."/>
            <person name="Shu S."/>
            <person name="Yuan Y."/>
            <person name="Wessler S.R."/>
            <person name="Schmutz J."/>
            <person name="Willis J.H."/>
            <person name="Rokhsar D.S."/>
        </authorList>
    </citation>
    <scope>NUCLEOTIDE SEQUENCE [LARGE SCALE GENOMIC DNA]</scope>
    <source>
        <strain evidence="4">cv. DUN x IM62</strain>
    </source>
</reference>
<feature type="compositionally biased region" description="Basic and acidic residues" evidence="1">
    <location>
        <begin position="52"/>
        <end position="66"/>
    </location>
</feature>
<dbReference type="EMBL" id="KI630323">
    <property type="protein sequence ID" value="EYU41411.1"/>
    <property type="molecule type" value="Genomic_DNA"/>
</dbReference>
<accession>A0A022RN64</accession>
<evidence type="ECO:0000313" key="4">
    <source>
        <dbReference type="Proteomes" id="UP000030748"/>
    </source>
</evidence>
<dbReference type="InterPro" id="IPR017451">
    <property type="entry name" value="F-box-assoc_interact_dom"/>
</dbReference>
<dbReference type="InterPro" id="IPR013187">
    <property type="entry name" value="F-box-assoc_dom_typ3"/>
</dbReference>
<dbReference type="AlphaFoldDB" id="A0A022RN64"/>
<protein>
    <recommendedName>
        <fullName evidence="2">F-box associated beta-propeller type 3 domain-containing protein</fullName>
    </recommendedName>
</protein>
<dbReference type="NCBIfam" id="TIGR01640">
    <property type="entry name" value="F_box_assoc_1"/>
    <property type="match status" value="1"/>
</dbReference>
<gene>
    <name evidence="3" type="ORF">MIMGU_mgv1a020812mg</name>
</gene>
<evidence type="ECO:0000313" key="3">
    <source>
        <dbReference type="EMBL" id="EYU41411.1"/>
    </source>
</evidence>
<dbReference type="PANTHER" id="PTHR31672">
    <property type="entry name" value="BNACNNG10540D PROTEIN"/>
    <property type="match status" value="1"/>
</dbReference>
<feature type="non-terminal residue" evidence="3">
    <location>
        <position position="1"/>
    </location>
</feature>
<dbReference type="Proteomes" id="UP000030748">
    <property type="component" value="Unassembled WGS sequence"/>
</dbReference>
<proteinExistence type="predicted"/>
<dbReference type="Pfam" id="PF08268">
    <property type="entry name" value="FBA_3"/>
    <property type="match status" value="1"/>
</dbReference>
<feature type="region of interest" description="Disordered" evidence="1">
    <location>
        <begin position="47"/>
        <end position="66"/>
    </location>
</feature>
<evidence type="ECO:0000259" key="2">
    <source>
        <dbReference type="Pfam" id="PF08268"/>
    </source>
</evidence>
<dbReference type="InterPro" id="IPR050796">
    <property type="entry name" value="SCF_F-box_component"/>
</dbReference>
<feature type="domain" description="F-box associated beta-propeller type 3" evidence="2">
    <location>
        <begin position="131"/>
        <end position="392"/>
    </location>
</feature>